<sequence>MIKTARRLYYSKVVFYQEEKEVERVGVSISLILVGTLLFLKEERKTNNLLKAVATYKHIFKLGTMAYIFFMAIVMVPLQTVFMLVTYAVMYLYTSIIMYGLYKNQPMKVFFIVVILHLLGLSGRIALEWMEWTPMKLFNIVLPLTMIPLYMYIVQLILTLSHFSKD</sequence>
<dbReference type="STRING" id="1130080.SAMN04488113_14313"/>
<keyword evidence="1" id="KW-1133">Transmembrane helix</keyword>
<dbReference type="Proteomes" id="UP000198564">
    <property type="component" value="Unassembled WGS sequence"/>
</dbReference>
<dbReference type="EMBL" id="FNYW01000043">
    <property type="protein sequence ID" value="SEI98824.1"/>
    <property type="molecule type" value="Genomic_DNA"/>
</dbReference>
<accession>A0A1H6V7C2</accession>
<keyword evidence="1" id="KW-0472">Membrane</keyword>
<dbReference type="RefSeq" id="WP_091636321.1">
    <property type="nucleotide sequence ID" value="NZ_FNYW01000043.1"/>
</dbReference>
<keyword evidence="3" id="KW-1185">Reference proteome</keyword>
<feature type="transmembrane region" description="Helical" evidence="1">
    <location>
        <begin position="60"/>
        <end position="78"/>
    </location>
</feature>
<organism evidence="2 3">
    <name type="scientific">Alkalibacterium gilvum</name>
    <dbReference type="NCBI Taxonomy" id="1130080"/>
    <lineage>
        <taxon>Bacteria</taxon>
        <taxon>Bacillati</taxon>
        <taxon>Bacillota</taxon>
        <taxon>Bacilli</taxon>
        <taxon>Lactobacillales</taxon>
        <taxon>Carnobacteriaceae</taxon>
        <taxon>Alkalibacterium</taxon>
    </lineage>
</organism>
<evidence type="ECO:0000313" key="3">
    <source>
        <dbReference type="Proteomes" id="UP000198564"/>
    </source>
</evidence>
<protein>
    <submittedName>
        <fullName evidence="2">Uncharacterized protein</fullName>
    </submittedName>
</protein>
<dbReference type="AlphaFoldDB" id="A0A1H6V7C2"/>
<dbReference type="OrthoDB" id="2166599at2"/>
<feature type="transmembrane region" description="Helical" evidence="1">
    <location>
        <begin position="139"/>
        <end position="160"/>
    </location>
</feature>
<proteinExistence type="predicted"/>
<gene>
    <name evidence="2" type="ORF">SAMN04488113_14313</name>
</gene>
<reference evidence="3" key="1">
    <citation type="submission" date="2016-10" db="EMBL/GenBank/DDBJ databases">
        <authorList>
            <person name="Varghese N."/>
            <person name="Submissions S."/>
        </authorList>
    </citation>
    <scope>NUCLEOTIDE SEQUENCE [LARGE SCALE GENOMIC DNA]</scope>
    <source>
        <strain evidence="3">DSM 25751</strain>
    </source>
</reference>
<keyword evidence="1" id="KW-0812">Transmembrane</keyword>
<evidence type="ECO:0000313" key="2">
    <source>
        <dbReference type="EMBL" id="SEI98824.1"/>
    </source>
</evidence>
<feature type="transmembrane region" description="Helical" evidence="1">
    <location>
        <begin position="109"/>
        <end position="127"/>
    </location>
</feature>
<name>A0A1H6V7C2_9LACT</name>
<feature type="transmembrane region" description="Helical" evidence="1">
    <location>
        <begin position="84"/>
        <end position="102"/>
    </location>
</feature>
<evidence type="ECO:0000256" key="1">
    <source>
        <dbReference type="SAM" id="Phobius"/>
    </source>
</evidence>